<dbReference type="EMBL" id="CP042199">
    <property type="protein sequence ID" value="QDS76496.1"/>
    <property type="molecule type" value="Genomic_DNA"/>
</dbReference>
<evidence type="ECO:0000256" key="1">
    <source>
        <dbReference type="SAM" id="MobiDB-lite"/>
    </source>
</evidence>
<feature type="compositionally biased region" description="Polar residues" evidence="1">
    <location>
        <begin position="632"/>
        <end position="645"/>
    </location>
</feature>
<accession>A0A517LLP1</accession>
<feature type="compositionally biased region" description="Polar residues" evidence="1">
    <location>
        <begin position="364"/>
        <end position="381"/>
    </location>
</feature>
<evidence type="ECO:0000313" key="3">
    <source>
        <dbReference type="Proteomes" id="UP000316270"/>
    </source>
</evidence>
<dbReference type="OrthoDB" id="3944880at2759"/>
<feature type="region of interest" description="Disordered" evidence="1">
    <location>
        <begin position="668"/>
        <end position="739"/>
    </location>
</feature>
<organism evidence="2 3">
    <name type="scientific">Venturia effusa</name>
    <dbReference type="NCBI Taxonomy" id="50376"/>
    <lineage>
        <taxon>Eukaryota</taxon>
        <taxon>Fungi</taxon>
        <taxon>Dikarya</taxon>
        <taxon>Ascomycota</taxon>
        <taxon>Pezizomycotina</taxon>
        <taxon>Dothideomycetes</taxon>
        <taxon>Pleosporomycetidae</taxon>
        <taxon>Venturiales</taxon>
        <taxon>Venturiaceae</taxon>
        <taxon>Venturia</taxon>
    </lineage>
</organism>
<feature type="compositionally biased region" description="Basic residues" evidence="1">
    <location>
        <begin position="350"/>
        <end position="359"/>
    </location>
</feature>
<dbReference type="Proteomes" id="UP000316270">
    <property type="component" value="Chromosome 15"/>
</dbReference>
<feature type="region of interest" description="Disordered" evidence="1">
    <location>
        <begin position="581"/>
        <end position="619"/>
    </location>
</feature>
<feature type="compositionally biased region" description="Polar residues" evidence="1">
    <location>
        <begin position="588"/>
        <end position="605"/>
    </location>
</feature>
<proteinExistence type="predicted"/>
<sequence>MSSSPWLGDFSAIHTAGRTNELERLKEPHKYIAKLFELEAKEEGKEFMDQWKWRTKKWTLEGLAHYDEEQEQPRKHVQKSPDDVHVLMPTGPMPENVAYIWPERSRMYCIKSYTLPDPDQENIDMPHREITKFRNAGFTVKAIAETVIDPPKTNHESNREAINSLEGRLSERDQNYRVVLGVFSNVRRKMGSGKDSNVYDILEWKSVAQLFHGVVGSIDPFRFKWSPPFDPMHNTAASNTFVEYDLPPPEDISAFDRAEIDKRRGKRGLKPLPSFATFLVDAELTFQRYFWSTYGRLHRNNVMMHFESEEAVLKAIEEERIAVWAKIKRWPAHKAQEAADVLGKIQSKEKRRGSLRLKRIRSDANIQLGDSTGSPAENNLGKQEAQTEKDSRSANMSATPRTPVQRRRPSSGLAQATPPSHQNHPHQSSPLSQGWSPSMADVRNYETATPGQRGSYGTDNYVMNEFEDYDSSPIAPYQSPQNTGFFRSPGQSMTPTGGQYSFAAGSARRASQQGDWNNSLSSMQTPPFGADSGNAYSPMIPPAPPGFNHIGINHTANTGNPFWTRPSFDQQQMRNQMQASRNMGGYQGHSSTEFGAPLRSNSSTEFGVPLGSNPADLRRRPVTFADLATGLGNIQQGSSNQTQVPRSPGYHGQGVQAASFGNQFAPQFAPRSSVAPRSGFAPSPGSTQHSNQAYQGGGSHNATAQNQSNFLLPSPMIGNNPSPATQESVHDNGEIAADDSLDKLIEDVLKDGEM</sequence>
<name>A0A517LLP1_9PEZI</name>
<evidence type="ECO:0000313" key="2">
    <source>
        <dbReference type="EMBL" id="QDS76496.1"/>
    </source>
</evidence>
<feature type="region of interest" description="Disordered" evidence="1">
    <location>
        <begin position="631"/>
        <end position="656"/>
    </location>
</feature>
<dbReference type="AlphaFoldDB" id="A0A517LLP1"/>
<feature type="compositionally biased region" description="Polar residues" evidence="1">
    <location>
        <begin position="684"/>
        <end position="727"/>
    </location>
</feature>
<feature type="compositionally biased region" description="Polar residues" evidence="1">
    <location>
        <begin position="393"/>
        <end position="402"/>
    </location>
</feature>
<feature type="region of interest" description="Disordered" evidence="1">
    <location>
        <begin position="350"/>
        <end position="438"/>
    </location>
</feature>
<keyword evidence="3" id="KW-1185">Reference proteome</keyword>
<reference evidence="2 3" key="1">
    <citation type="submission" date="2019-07" db="EMBL/GenBank/DDBJ databases">
        <title>Finished genome of Venturia effusa.</title>
        <authorList>
            <person name="Young C.A."/>
            <person name="Cox M.P."/>
            <person name="Ganley A.R.D."/>
            <person name="David W.J."/>
        </authorList>
    </citation>
    <scope>NUCLEOTIDE SEQUENCE [LARGE SCALE GENOMIC DNA]</scope>
    <source>
        <strain evidence="3">albino</strain>
    </source>
</reference>
<feature type="compositionally biased region" description="Polar residues" evidence="1">
    <location>
        <begin position="412"/>
        <end position="436"/>
    </location>
</feature>
<protein>
    <submittedName>
        <fullName evidence="2">Uncharacterized protein</fullName>
    </submittedName>
</protein>
<gene>
    <name evidence="2" type="ORF">FKW77_005348</name>
</gene>